<dbReference type="InterPro" id="IPR008966">
    <property type="entry name" value="Adhesion_dom_sf"/>
</dbReference>
<protein>
    <submittedName>
        <fullName evidence="10">Cna protein B-type domain-containing protein</fullName>
    </submittedName>
</protein>
<comment type="similarity">
    <text evidence="2">Belongs to the serine-aspartate repeat-containing protein (SDr) family.</text>
</comment>
<evidence type="ECO:0000313" key="11">
    <source>
        <dbReference type="Proteomes" id="UP000183997"/>
    </source>
</evidence>
<evidence type="ECO:0000256" key="3">
    <source>
        <dbReference type="ARBA" id="ARBA00022512"/>
    </source>
</evidence>
<feature type="chain" id="PRO_5038368981" evidence="8">
    <location>
        <begin position="34"/>
        <end position="1260"/>
    </location>
</feature>
<dbReference type="SUPFAM" id="SSF49401">
    <property type="entry name" value="Bacterial adhesins"/>
    <property type="match status" value="2"/>
</dbReference>
<evidence type="ECO:0000256" key="4">
    <source>
        <dbReference type="ARBA" id="ARBA00022525"/>
    </source>
</evidence>
<dbReference type="PANTHER" id="PTHR36108:SF13">
    <property type="entry name" value="COLOSSIN-B-RELATED"/>
    <property type="match status" value="1"/>
</dbReference>
<dbReference type="Gene3D" id="2.60.40.1280">
    <property type="match status" value="1"/>
</dbReference>
<organism evidence="10 11">
    <name type="scientific">Desulforamulus aeronauticus DSM 10349</name>
    <dbReference type="NCBI Taxonomy" id="1121421"/>
    <lineage>
        <taxon>Bacteria</taxon>
        <taxon>Bacillati</taxon>
        <taxon>Bacillota</taxon>
        <taxon>Clostridia</taxon>
        <taxon>Eubacteriales</taxon>
        <taxon>Peptococcaceae</taxon>
        <taxon>Desulforamulus</taxon>
    </lineage>
</organism>
<evidence type="ECO:0000256" key="1">
    <source>
        <dbReference type="ARBA" id="ARBA00004191"/>
    </source>
</evidence>
<keyword evidence="4" id="KW-0964">Secreted</keyword>
<dbReference type="Gene3D" id="2.60.40.10">
    <property type="entry name" value="Immunoglobulins"/>
    <property type="match status" value="1"/>
</dbReference>
<feature type="compositionally biased region" description="Low complexity" evidence="7">
    <location>
        <begin position="49"/>
        <end position="74"/>
    </location>
</feature>
<keyword evidence="6" id="KW-0572">Peptidoglycan-anchor</keyword>
<dbReference type="STRING" id="1121421.SAMN02745123_03695"/>
<feature type="compositionally biased region" description="Polar residues" evidence="7">
    <location>
        <begin position="129"/>
        <end position="145"/>
    </location>
</feature>
<reference evidence="11" key="1">
    <citation type="submission" date="2016-11" db="EMBL/GenBank/DDBJ databases">
        <authorList>
            <person name="Varghese N."/>
            <person name="Submissions S."/>
        </authorList>
    </citation>
    <scope>NUCLEOTIDE SEQUENCE [LARGE SCALE GENOMIC DNA]</scope>
    <source>
        <strain evidence="11">DSM 10349</strain>
    </source>
</reference>
<sequence>MGSFRKKSKYRVMLMSLMLVLSLLIQTAIPVTAGYANASDMAQAESGISADAGGTSAGESEGTAAEGTTGSTGEVSQPTEGETAPEAGEVPTGEDETAPAEGTTDSTDEVSQPTEGENSAEVGEVPTDESGTAPTEGTTDPNGEVTSPGEKENPPVAGEVPAGEGEATPDEGTTEESGTITQPEEKEVPQELPPLLVPPLQMLMSGDPDKTSVLTNLVVTVKQGGKEIPEGNILNNTDDVIVEISFGVPVEGDDPTPPNPVQKGDTATFNISNAFTVFLGTNIPLKTDDGILVGHVNFETHPVTKMLVAEVTFDGQDDVFDGTSNTVTGKFRATLKYDNSGAGGSEGDHVITILEKTYTVKVPPAKLDYNVTKSGTVDLDTKSIEWTVTISATKDGENIDLDGYQFFDDLSTVGDYINGSFKVDDVSATPSVNDNKIRHVFLVGSNAPQKITFKTKIPDNWTTSERTVINKAELRDKDDNILKEGQIGVPVTPQWITKSGESSDKGSSGVYDPKNRTITWTITANQYGATLNGVVITDLLKDGLTLKSAGWQAWDGTAWGTATPITPNASGEYALGTINSKILLTIVTNVPDEDQTTGTKTYKNSAQIRWDGLSGSGPGTGDIGVGIGYNAITKSGVLNKSARTIKWTVTVDAKKQPIPDFKVYDLLVYGDKDSGFDITKVTGIPSGINTADLTPQYNQKYVDGSFVGTGLTVTLHPIRQGGEQVADLLEITGLSTADPNTFTFDSLVVNPDIFAGNKTSQVRNTAVLFSANAKLNQASGSVSYNSNMFKEMLKREAMANPAAGVNSLVTTNAAEGFDYFDKSVIFHLSINANGINFSSAENAAGANLGKVTVTDTLPNGWEFAEIIPGADYLIFEGSANGNSGSVRATDTTPDTVPELTADFSGRTATFTFDPLAKPYVILIKAKPNADTLAKYFNDNKTTTETNSLSLQAENWTPGVSVFRDVSIKSEILQKGYEIPQAGELRWTVDYKPYDLPLPGNKLEDTLPLGIDLRTNSSGVLLLGGNITAHQLILDAKGDYTLGVEVTLKIGENISYDNKNRVLTFHIPDSKQAYRFSYLTDITGDPGTVSNKVLLFGEGSQQVEANKPYVISAADGEASLKKNGSINITKIDGTGKGLADAEFTIFALDGQTVIKRGVTGSEGTLKLKVIPDGDYVLKETVAPTGYTLESASHTLSVKTESGKVTTSIDSKTGSDSNMLQVKNFKSGTVGSLMIRRTLVPIPTIIQRVFRSAPSKVGIRFT</sequence>
<dbReference type="SUPFAM" id="SSF49478">
    <property type="entry name" value="Cna protein B-type domain"/>
    <property type="match status" value="1"/>
</dbReference>
<gene>
    <name evidence="10" type="ORF">SAMN02745123_03695</name>
</gene>
<proteinExistence type="inferred from homology"/>
<comment type="subcellular location">
    <subcellularLocation>
        <location evidence="1">Secreted</location>
        <location evidence="1">Cell wall</location>
    </subcellularLocation>
</comment>
<dbReference type="Pfam" id="PF17802">
    <property type="entry name" value="SpaA"/>
    <property type="match status" value="1"/>
</dbReference>
<keyword evidence="3" id="KW-0134">Cell wall</keyword>
<evidence type="ECO:0000256" key="7">
    <source>
        <dbReference type="SAM" id="MobiDB-lite"/>
    </source>
</evidence>
<dbReference type="Proteomes" id="UP000183997">
    <property type="component" value="Unassembled WGS sequence"/>
</dbReference>
<dbReference type="InterPro" id="IPR011252">
    <property type="entry name" value="Fibrogen-bd_dom1"/>
</dbReference>
<feature type="region of interest" description="Disordered" evidence="7">
    <location>
        <begin position="47"/>
        <end position="191"/>
    </location>
</feature>
<evidence type="ECO:0000259" key="9">
    <source>
        <dbReference type="Pfam" id="PF17802"/>
    </source>
</evidence>
<evidence type="ECO:0000256" key="2">
    <source>
        <dbReference type="ARBA" id="ARBA00007257"/>
    </source>
</evidence>
<name>A0A1M6WMP4_9FIRM</name>
<keyword evidence="11" id="KW-1185">Reference proteome</keyword>
<evidence type="ECO:0000313" key="10">
    <source>
        <dbReference type="EMBL" id="SHK94896.1"/>
    </source>
</evidence>
<evidence type="ECO:0000256" key="6">
    <source>
        <dbReference type="ARBA" id="ARBA00023088"/>
    </source>
</evidence>
<feature type="signal peptide" evidence="8">
    <location>
        <begin position="1"/>
        <end position="33"/>
    </location>
</feature>
<keyword evidence="5 8" id="KW-0732">Signal</keyword>
<accession>A0A1M6WMP4</accession>
<evidence type="ECO:0000256" key="8">
    <source>
        <dbReference type="SAM" id="SignalP"/>
    </source>
</evidence>
<dbReference type="Gene3D" id="2.60.40.740">
    <property type="match status" value="1"/>
</dbReference>
<dbReference type="EMBL" id="FRAR01000032">
    <property type="protein sequence ID" value="SHK94896.1"/>
    <property type="molecule type" value="Genomic_DNA"/>
</dbReference>
<dbReference type="GO" id="GO:0007155">
    <property type="term" value="P:cell adhesion"/>
    <property type="evidence" value="ECO:0007669"/>
    <property type="project" value="InterPro"/>
</dbReference>
<dbReference type="OrthoDB" id="3194789at2"/>
<dbReference type="AlphaFoldDB" id="A0A1M6WMP4"/>
<dbReference type="InterPro" id="IPR013783">
    <property type="entry name" value="Ig-like_fold"/>
</dbReference>
<evidence type="ECO:0000256" key="5">
    <source>
        <dbReference type="ARBA" id="ARBA00022729"/>
    </source>
</evidence>
<dbReference type="PANTHER" id="PTHR36108">
    <property type="entry name" value="COLOSSIN-B-RELATED"/>
    <property type="match status" value="1"/>
</dbReference>
<feature type="domain" description="SpaA-like prealbumin fold" evidence="9">
    <location>
        <begin position="1123"/>
        <end position="1209"/>
    </location>
</feature>
<dbReference type="InterPro" id="IPR041033">
    <property type="entry name" value="SpaA_PFL_dom_1"/>
</dbReference>
<feature type="compositionally biased region" description="Polar residues" evidence="7">
    <location>
        <begin position="103"/>
        <end position="117"/>
    </location>
</feature>